<comment type="function">
    <text evidence="5">Involved in ribosomal large subunit assembly.</text>
</comment>
<evidence type="ECO:0000256" key="1">
    <source>
        <dbReference type="ARBA" id="ARBA00004123"/>
    </source>
</evidence>
<gene>
    <name evidence="7" type="ORF">CSUI_002716</name>
</gene>
<feature type="region of interest" description="Disordered" evidence="6">
    <location>
        <begin position="263"/>
        <end position="335"/>
    </location>
</feature>
<dbReference type="RefSeq" id="XP_067925110.1">
    <property type="nucleotide sequence ID" value="XM_068062915.1"/>
</dbReference>
<evidence type="ECO:0000313" key="8">
    <source>
        <dbReference type="Proteomes" id="UP000221165"/>
    </source>
</evidence>
<evidence type="ECO:0000256" key="2">
    <source>
        <dbReference type="ARBA" id="ARBA00010077"/>
    </source>
</evidence>
<evidence type="ECO:0000256" key="3">
    <source>
        <dbReference type="ARBA" id="ARBA00022517"/>
    </source>
</evidence>
<protein>
    <recommendedName>
        <fullName evidence="5">Ribosome biogenesis regulatory protein</fullName>
    </recommendedName>
</protein>
<evidence type="ECO:0000256" key="4">
    <source>
        <dbReference type="ARBA" id="ARBA00023242"/>
    </source>
</evidence>
<dbReference type="GO" id="GO:0042254">
    <property type="term" value="P:ribosome biogenesis"/>
    <property type="evidence" value="ECO:0007669"/>
    <property type="project" value="UniProtKB-KW"/>
</dbReference>
<dbReference type="OrthoDB" id="28455at2759"/>
<keyword evidence="8" id="KW-1185">Reference proteome</keyword>
<evidence type="ECO:0000256" key="6">
    <source>
        <dbReference type="SAM" id="MobiDB-lite"/>
    </source>
</evidence>
<evidence type="ECO:0000313" key="7">
    <source>
        <dbReference type="EMBL" id="PHJ23434.1"/>
    </source>
</evidence>
<evidence type="ECO:0000256" key="5">
    <source>
        <dbReference type="RuleBase" id="RU364132"/>
    </source>
</evidence>
<accession>A0A2C6L7Z2</accession>
<dbReference type="Proteomes" id="UP000221165">
    <property type="component" value="Unassembled WGS sequence"/>
</dbReference>
<name>A0A2C6L7Z2_9APIC</name>
<dbReference type="VEuPathDB" id="ToxoDB:CSUI_002716"/>
<organism evidence="7 8">
    <name type="scientific">Cystoisospora suis</name>
    <dbReference type="NCBI Taxonomy" id="483139"/>
    <lineage>
        <taxon>Eukaryota</taxon>
        <taxon>Sar</taxon>
        <taxon>Alveolata</taxon>
        <taxon>Apicomplexa</taxon>
        <taxon>Conoidasida</taxon>
        <taxon>Coccidia</taxon>
        <taxon>Eucoccidiorida</taxon>
        <taxon>Eimeriorina</taxon>
        <taxon>Sarcocystidae</taxon>
        <taxon>Cystoisospora</taxon>
    </lineage>
</organism>
<feature type="region of interest" description="Disordered" evidence="6">
    <location>
        <begin position="165"/>
        <end position="224"/>
    </location>
</feature>
<reference evidence="7 8" key="1">
    <citation type="journal article" date="2017" name="Int. J. Parasitol.">
        <title>The genome of the protozoan parasite Cystoisospora suis and a reverse vaccinology approach to identify vaccine candidates.</title>
        <authorList>
            <person name="Palmieri N."/>
            <person name="Shrestha A."/>
            <person name="Ruttkowski B."/>
            <person name="Beck T."/>
            <person name="Vogl C."/>
            <person name="Tomley F."/>
            <person name="Blake D.P."/>
            <person name="Joachim A."/>
        </authorList>
    </citation>
    <scope>NUCLEOTIDE SEQUENCE [LARGE SCALE GENOMIC DNA]</scope>
    <source>
        <strain evidence="7 8">Wien I</strain>
    </source>
</reference>
<feature type="compositionally biased region" description="Basic and acidic residues" evidence="6">
    <location>
        <begin position="16"/>
        <end position="27"/>
    </location>
</feature>
<dbReference type="EMBL" id="MIGC01001132">
    <property type="protein sequence ID" value="PHJ23434.1"/>
    <property type="molecule type" value="Genomic_DNA"/>
</dbReference>
<keyword evidence="3 5" id="KW-0690">Ribosome biogenesis</keyword>
<sequence length="355" mass="39903">MEGRLYPAAETPHVMGGEEEREGRGGGEGDSSLEYHLSYLVGIDYTPVLHTEDLTDLTRANCQRMICQLCSLPTEVKDDGVYVSLPPPVKNSSFKMPRMHPLPETRAKTRWEAFAKEKGIMKKKRSRLVWDEATKDWVPRWGYRGKQEKENAALAVIEAKGGEYLGRKGKDRGVMKKSRSKKEQAPSSSSPSGETGTGSGDGPESKKRKRGKDDQVECPFLEREREKKLVKAKQKFRELRNKLEATQGGKRLPPGVLAQLATTSIGRGGEQEGLYGGGKRKKIAHRGQTKDELKEVLRRAQTSTASFGEYDKLGRGEKKQRQRTRTKGVCLSADEEKKKYMRQLKEVLHQQQQAS</sequence>
<proteinExistence type="inferred from homology"/>
<feature type="compositionally biased region" description="Basic and acidic residues" evidence="6">
    <location>
        <begin position="288"/>
        <end position="298"/>
    </location>
</feature>
<dbReference type="Pfam" id="PF04939">
    <property type="entry name" value="RRS1"/>
    <property type="match status" value="1"/>
</dbReference>
<feature type="compositionally biased region" description="Basic and acidic residues" evidence="6">
    <location>
        <begin position="211"/>
        <end position="224"/>
    </location>
</feature>
<feature type="compositionally biased region" description="Basic residues" evidence="6">
    <location>
        <begin position="278"/>
        <end position="287"/>
    </location>
</feature>
<dbReference type="AlphaFoldDB" id="A0A2C6L7Z2"/>
<comment type="subcellular location">
    <subcellularLocation>
        <location evidence="1 5">Nucleus</location>
    </subcellularLocation>
</comment>
<feature type="compositionally biased region" description="Basic and acidic residues" evidence="6">
    <location>
        <begin position="165"/>
        <end position="174"/>
    </location>
</feature>
<feature type="region of interest" description="Disordered" evidence="6">
    <location>
        <begin position="1"/>
        <end position="29"/>
    </location>
</feature>
<comment type="similarity">
    <text evidence="2 5">Belongs to the RRS1 family.</text>
</comment>
<dbReference type="InterPro" id="IPR007023">
    <property type="entry name" value="Ribosom_reg"/>
</dbReference>
<comment type="caution">
    <text evidence="7">The sequence shown here is derived from an EMBL/GenBank/DDBJ whole genome shotgun (WGS) entry which is preliminary data.</text>
</comment>
<keyword evidence="4 5" id="KW-0539">Nucleus</keyword>
<dbReference type="GeneID" id="94426126"/>
<feature type="compositionally biased region" description="Basic and acidic residues" evidence="6">
    <location>
        <begin position="309"/>
        <end position="319"/>
    </location>
</feature>
<dbReference type="GO" id="GO:0005634">
    <property type="term" value="C:nucleus"/>
    <property type="evidence" value="ECO:0007669"/>
    <property type="project" value="UniProtKB-SubCell"/>
</dbReference>